<evidence type="ECO:0000256" key="1">
    <source>
        <dbReference type="SAM" id="MobiDB-lite"/>
    </source>
</evidence>
<name>A0A6U1LA12_9CHLO</name>
<evidence type="ECO:0000313" key="3">
    <source>
        <dbReference type="EMBL" id="CAD9229588.1"/>
    </source>
</evidence>
<reference evidence="2" key="1">
    <citation type="submission" date="2021-01" db="EMBL/GenBank/DDBJ databases">
        <authorList>
            <person name="Corre E."/>
            <person name="Pelletier E."/>
            <person name="Niang G."/>
            <person name="Scheremetjew M."/>
            <person name="Finn R."/>
            <person name="Kale V."/>
            <person name="Holt S."/>
            <person name="Cochrane G."/>
            <person name="Meng A."/>
            <person name="Brown T."/>
            <person name="Cohen L."/>
        </authorList>
    </citation>
    <scope>NUCLEOTIDE SEQUENCE</scope>
    <source>
        <strain evidence="2">PLY429</strain>
    </source>
</reference>
<dbReference type="AlphaFoldDB" id="A0A6U1LA12"/>
<accession>A0A6U1LA12</accession>
<sequence>MSSSRGIGRSVVPTCPLRRPQRSLTPRFRQNNAKVLTPPSLTHGGYSRNQLRMLRRLRAVPKEADEVTLGEETPTAVKDSSADEGSRQQYALEPVPEDIMTSVYFFASFMVLWCLAPFPGSAFCGLTWHDSFVQSMWAAFHMADFVAPESLMLKYNTLGQAPALLHALPGAVWCACAPLQLSRKRSGEGGRKPGAHSTVGRVMLTSAAVLMVGYVLIDESGLSAEDYDFHGHGGPLSALIDGSPFGQLLPMSFNHFGLKLIAGWFIWSGVKTFWHAKAGQYGAHRAWAVRHVGAGLWVAAQRPMFATARLTQLAVLGPDVAGSISAQSDAFYGCSYVATIAFFVVAEAVARGGWQPGDARLRS</sequence>
<evidence type="ECO:0000313" key="2">
    <source>
        <dbReference type="EMBL" id="CAD9229577.1"/>
    </source>
</evidence>
<dbReference type="EMBL" id="HBGG01043122">
    <property type="protein sequence ID" value="CAD9229577.1"/>
    <property type="molecule type" value="Transcribed_RNA"/>
</dbReference>
<feature type="region of interest" description="Disordered" evidence="1">
    <location>
        <begin position="64"/>
        <end position="88"/>
    </location>
</feature>
<proteinExistence type="predicted"/>
<organism evidence="2">
    <name type="scientific">Tetraselmis chuii</name>
    <dbReference type="NCBI Taxonomy" id="63592"/>
    <lineage>
        <taxon>Eukaryota</taxon>
        <taxon>Viridiplantae</taxon>
        <taxon>Chlorophyta</taxon>
        <taxon>core chlorophytes</taxon>
        <taxon>Chlorodendrophyceae</taxon>
        <taxon>Chlorodendrales</taxon>
        <taxon>Chlorodendraceae</taxon>
        <taxon>Tetraselmis</taxon>
    </lineage>
</organism>
<feature type="region of interest" description="Disordered" evidence="1">
    <location>
        <begin position="1"/>
        <end position="24"/>
    </location>
</feature>
<dbReference type="EMBL" id="HBGG01043133">
    <property type="protein sequence ID" value="CAD9229588.1"/>
    <property type="molecule type" value="Transcribed_RNA"/>
</dbReference>
<protein>
    <submittedName>
        <fullName evidence="2">Uncharacterized protein</fullName>
    </submittedName>
</protein>
<gene>
    <name evidence="2" type="ORF">TCHU04912_LOCUS22289</name>
    <name evidence="3" type="ORF">TCHU04912_LOCUS22295</name>
</gene>